<comment type="similarity">
    <text evidence="1 4">Belongs to the metallophosphoesterase superfamily. YfcE family.</text>
</comment>
<accession>A0AAU9DS22</accession>
<comment type="cofactor">
    <cofactor evidence="4">
        <name>a divalent metal cation</name>
        <dbReference type="ChEBI" id="CHEBI:60240"/>
    </cofactor>
</comment>
<dbReference type="Pfam" id="PF12850">
    <property type="entry name" value="Metallophos_2"/>
    <property type="match status" value="1"/>
</dbReference>
<sequence>MRILICSDAHGDEAILLDKLNKYPDFDHYFYLGDSELMENNLIFDKFVAVLGNMDYGDFPETVDLKDRGINFFLTHGHLFEVNRNLENLRAEAKKVGADVICFGHTHLLTVQEIDQQLIINPGSISQPRNFIQEKGTYVILEITDTTYQVFCYNRADQLLELPQNPLIFERTK</sequence>
<dbReference type="PROSITE" id="PS01269">
    <property type="entry name" value="UPF0025"/>
    <property type="match status" value="1"/>
</dbReference>
<dbReference type="GO" id="GO:0016787">
    <property type="term" value="F:hydrolase activity"/>
    <property type="evidence" value="ECO:0007669"/>
    <property type="project" value="UniProtKB-UniRule"/>
</dbReference>
<dbReference type="EC" id="3.1.4.-" evidence="4"/>
<dbReference type="Proteomes" id="UP001321861">
    <property type="component" value="Chromosome"/>
</dbReference>
<feature type="domain" description="Calcineurin-like phosphoesterase" evidence="5">
    <location>
        <begin position="1"/>
        <end position="145"/>
    </location>
</feature>
<dbReference type="EMBL" id="AP026802">
    <property type="protein sequence ID" value="BDR58789.1"/>
    <property type="molecule type" value="Genomic_DNA"/>
</dbReference>
<evidence type="ECO:0000256" key="1">
    <source>
        <dbReference type="ARBA" id="ARBA00008950"/>
    </source>
</evidence>
<dbReference type="InterPro" id="IPR000979">
    <property type="entry name" value="Phosphodiesterase_MJ0936/Vps29"/>
</dbReference>
<dbReference type="SUPFAM" id="SSF56300">
    <property type="entry name" value="Metallo-dependent phosphatases"/>
    <property type="match status" value="1"/>
</dbReference>
<dbReference type="InterPro" id="IPR029052">
    <property type="entry name" value="Metallo-depent_PP-like"/>
</dbReference>
<evidence type="ECO:0000256" key="4">
    <source>
        <dbReference type="RuleBase" id="RU362039"/>
    </source>
</evidence>
<dbReference type="NCBIfam" id="TIGR00040">
    <property type="entry name" value="yfcE"/>
    <property type="match status" value="1"/>
</dbReference>
<evidence type="ECO:0000313" key="6">
    <source>
        <dbReference type="EMBL" id="BDR58789.1"/>
    </source>
</evidence>
<dbReference type="RefSeq" id="WP_317634621.1">
    <property type="nucleotide sequence ID" value="NZ_AP026802.1"/>
</dbReference>
<evidence type="ECO:0000256" key="2">
    <source>
        <dbReference type="ARBA" id="ARBA00022723"/>
    </source>
</evidence>
<keyword evidence="3" id="KW-0378">Hydrolase</keyword>
<protein>
    <recommendedName>
        <fullName evidence="4">Phosphoesterase</fullName>
        <ecNumber evidence="4">3.1.4.-</ecNumber>
    </recommendedName>
</protein>
<gene>
    <name evidence="6" type="ORF">XA3_12300</name>
</gene>
<evidence type="ECO:0000313" key="7">
    <source>
        <dbReference type="Proteomes" id="UP001321861"/>
    </source>
</evidence>
<keyword evidence="7" id="KW-1185">Reference proteome</keyword>
<evidence type="ECO:0000259" key="5">
    <source>
        <dbReference type="Pfam" id="PF12850"/>
    </source>
</evidence>
<evidence type="ECO:0000256" key="3">
    <source>
        <dbReference type="ARBA" id="ARBA00022801"/>
    </source>
</evidence>
<dbReference type="PANTHER" id="PTHR11124">
    <property type="entry name" value="VACUOLAR SORTING PROTEIN VPS29"/>
    <property type="match status" value="1"/>
</dbReference>
<dbReference type="InterPro" id="IPR020935">
    <property type="entry name" value="PdiEstase_YfcE_CS"/>
</dbReference>
<dbReference type="Gene3D" id="3.60.21.10">
    <property type="match status" value="1"/>
</dbReference>
<proteinExistence type="inferred from homology"/>
<dbReference type="KEGG" id="xap:XA3_12300"/>
<dbReference type="AlphaFoldDB" id="A0AAU9DS22"/>
<dbReference type="GO" id="GO:0046872">
    <property type="term" value="F:metal ion binding"/>
    <property type="evidence" value="ECO:0007669"/>
    <property type="project" value="UniProtKB-KW"/>
</dbReference>
<organism evidence="6 7">
    <name type="scientific">Xylocopilactobacillus apicola</name>
    <dbReference type="NCBI Taxonomy" id="2932184"/>
    <lineage>
        <taxon>Bacteria</taxon>
        <taxon>Bacillati</taxon>
        <taxon>Bacillota</taxon>
        <taxon>Bacilli</taxon>
        <taxon>Lactobacillales</taxon>
        <taxon>Lactobacillaceae</taxon>
        <taxon>Xylocopilactobacillus</taxon>
    </lineage>
</organism>
<dbReference type="InterPro" id="IPR024654">
    <property type="entry name" value="Calcineurin-like_PHP_lpxH"/>
</dbReference>
<reference evidence="6 7" key="1">
    <citation type="journal article" date="2023" name="Microbiol. Spectr.">
        <title>Symbiosis of Carpenter Bees with Uncharacterized Lactic Acid Bacteria Showing NAD Auxotrophy.</title>
        <authorList>
            <person name="Kawasaki S."/>
            <person name="Ozawa K."/>
            <person name="Mori T."/>
            <person name="Yamamoto A."/>
            <person name="Ito M."/>
            <person name="Ohkuma M."/>
            <person name="Sakamoto M."/>
            <person name="Matsutani M."/>
        </authorList>
    </citation>
    <scope>NUCLEOTIDE SEQUENCE [LARGE SCALE GENOMIC DNA]</scope>
    <source>
        <strain evidence="6 7">XA3</strain>
    </source>
</reference>
<name>A0AAU9DS22_9LACO</name>
<keyword evidence="2 4" id="KW-0479">Metal-binding</keyword>